<keyword evidence="4" id="KW-0804">Transcription</keyword>
<dbReference type="SUPFAM" id="SSF46785">
    <property type="entry name" value="Winged helix' DNA-binding domain"/>
    <property type="match status" value="1"/>
</dbReference>
<dbReference type="RefSeq" id="WP_152158273.1">
    <property type="nucleotide sequence ID" value="NZ_WEHX01000031.1"/>
</dbReference>
<evidence type="ECO:0000313" key="6">
    <source>
        <dbReference type="EMBL" id="KAB7660430.1"/>
    </source>
</evidence>
<dbReference type="AlphaFoldDB" id="A0A6I1EK39"/>
<dbReference type="SUPFAM" id="SSF53850">
    <property type="entry name" value="Periplasmic binding protein-like II"/>
    <property type="match status" value="1"/>
</dbReference>
<dbReference type="CDD" id="cd05466">
    <property type="entry name" value="PBP2_LTTR_substrate"/>
    <property type="match status" value="1"/>
</dbReference>
<comment type="similarity">
    <text evidence="1">Belongs to the LysR transcriptional regulatory family.</text>
</comment>
<evidence type="ECO:0000313" key="7">
    <source>
        <dbReference type="Proteomes" id="UP000430564"/>
    </source>
</evidence>
<dbReference type="InterPro" id="IPR036390">
    <property type="entry name" value="WH_DNA-bd_sf"/>
</dbReference>
<dbReference type="InterPro" id="IPR050950">
    <property type="entry name" value="HTH-type_LysR_regulators"/>
</dbReference>
<dbReference type="GO" id="GO:0005829">
    <property type="term" value="C:cytosol"/>
    <property type="evidence" value="ECO:0007669"/>
    <property type="project" value="TreeGrafter"/>
</dbReference>
<proteinExistence type="inferred from homology"/>
<evidence type="ECO:0000256" key="3">
    <source>
        <dbReference type="ARBA" id="ARBA00023125"/>
    </source>
</evidence>
<dbReference type="OrthoDB" id="5671700at2"/>
<organism evidence="6 7">
    <name type="scientific">Sutterella seckii</name>
    <dbReference type="NCBI Taxonomy" id="1944635"/>
    <lineage>
        <taxon>Bacteria</taxon>
        <taxon>Pseudomonadati</taxon>
        <taxon>Pseudomonadota</taxon>
        <taxon>Betaproteobacteria</taxon>
        <taxon>Burkholderiales</taxon>
        <taxon>Sutterellaceae</taxon>
        <taxon>Sutterella</taxon>
    </lineage>
</organism>
<evidence type="ECO:0000259" key="5">
    <source>
        <dbReference type="PROSITE" id="PS50931"/>
    </source>
</evidence>
<evidence type="ECO:0000256" key="2">
    <source>
        <dbReference type="ARBA" id="ARBA00023015"/>
    </source>
</evidence>
<dbReference type="FunFam" id="1.10.10.10:FF:000001">
    <property type="entry name" value="LysR family transcriptional regulator"/>
    <property type="match status" value="1"/>
</dbReference>
<evidence type="ECO:0000256" key="4">
    <source>
        <dbReference type="ARBA" id="ARBA00023163"/>
    </source>
</evidence>
<dbReference type="Gene3D" id="3.40.190.290">
    <property type="match status" value="1"/>
</dbReference>
<dbReference type="GO" id="GO:0003677">
    <property type="term" value="F:DNA binding"/>
    <property type="evidence" value="ECO:0007669"/>
    <property type="project" value="UniProtKB-KW"/>
</dbReference>
<keyword evidence="2" id="KW-0805">Transcription regulation</keyword>
<dbReference type="Pfam" id="PF03466">
    <property type="entry name" value="LysR_substrate"/>
    <property type="match status" value="1"/>
</dbReference>
<gene>
    <name evidence="6" type="ORF">GBM95_06050</name>
</gene>
<protein>
    <submittedName>
        <fullName evidence="6">LysR family transcriptional regulator</fullName>
    </submittedName>
</protein>
<dbReference type="Gene3D" id="1.10.10.10">
    <property type="entry name" value="Winged helix-like DNA-binding domain superfamily/Winged helix DNA-binding domain"/>
    <property type="match status" value="1"/>
</dbReference>
<dbReference type="InterPro" id="IPR036388">
    <property type="entry name" value="WH-like_DNA-bd_sf"/>
</dbReference>
<name>A0A6I1EK39_9BURK</name>
<dbReference type="PANTHER" id="PTHR30419">
    <property type="entry name" value="HTH-TYPE TRANSCRIPTIONAL REGULATOR YBHD"/>
    <property type="match status" value="1"/>
</dbReference>
<dbReference type="EMBL" id="WEHX01000031">
    <property type="protein sequence ID" value="KAB7660430.1"/>
    <property type="molecule type" value="Genomic_DNA"/>
</dbReference>
<evidence type="ECO:0000256" key="1">
    <source>
        <dbReference type="ARBA" id="ARBA00009437"/>
    </source>
</evidence>
<dbReference type="InterPro" id="IPR000847">
    <property type="entry name" value="LysR_HTH_N"/>
</dbReference>
<sequence>MIKRWKADAMDIRVLRYFIAAVEAGSISGACSRVHVTQPTLSRQFMDLEEELGHKLFERSNRRLLLTPKGKLFYERALLITALFDRTKAEMKAEEELAGEIRIAAGETPCLRPLARAIARLREEAPLVSVVIVSGHEEIVRSELHSGVTDFGVFIGDVDLSQYGRISLKERNRWGLLTRRDGELAGKTSVHPEDLLRGPLVASLQASQNNELLSWLGKHAQEIRVAAHFNLLYNAYLLAEAGVGNVLALEGIINPEPKSNLVWLPLEPELSAGVSVAWVKDHVMTPAAERLLALLREEDAA</sequence>
<reference evidence="6 7" key="1">
    <citation type="submission" date="2019-10" db="EMBL/GenBank/DDBJ databases">
        <title>Genome diversity of Sutterella seckii.</title>
        <authorList>
            <person name="Chaplin A.V."/>
            <person name="Sokolova S.R."/>
            <person name="Mosin K.A."/>
            <person name="Ivanova E.L."/>
            <person name="Kochetkova T.O."/>
            <person name="Goltsov A.Y."/>
            <person name="Trofimov D.Y."/>
            <person name="Efimov B.A."/>
        </authorList>
    </citation>
    <scope>NUCLEOTIDE SEQUENCE [LARGE SCALE GENOMIC DNA]</scope>
    <source>
        <strain evidence="6 7">ASD393</strain>
    </source>
</reference>
<dbReference type="PRINTS" id="PR00039">
    <property type="entry name" value="HTHLYSR"/>
</dbReference>
<dbReference type="Pfam" id="PF00126">
    <property type="entry name" value="HTH_1"/>
    <property type="match status" value="1"/>
</dbReference>
<dbReference type="GO" id="GO:0003700">
    <property type="term" value="F:DNA-binding transcription factor activity"/>
    <property type="evidence" value="ECO:0007669"/>
    <property type="project" value="InterPro"/>
</dbReference>
<comment type="caution">
    <text evidence="6">The sequence shown here is derived from an EMBL/GenBank/DDBJ whole genome shotgun (WGS) entry which is preliminary data.</text>
</comment>
<dbReference type="InterPro" id="IPR005119">
    <property type="entry name" value="LysR_subst-bd"/>
</dbReference>
<feature type="domain" description="HTH lysR-type" evidence="5">
    <location>
        <begin position="10"/>
        <end position="67"/>
    </location>
</feature>
<dbReference type="Proteomes" id="UP000430564">
    <property type="component" value="Unassembled WGS sequence"/>
</dbReference>
<dbReference type="PROSITE" id="PS50931">
    <property type="entry name" value="HTH_LYSR"/>
    <property type="match status" value="1"/>
</dbReference>
<accession>A0A6I1EK39</accession>
<keyword evidence="3" id="KW-0238">DNA-binding</keyword>
<dbReference type="PANTHER" id="PTHR30419:SF8">
    <property type="entry name" value="NITROGEN ASSIMILATION TRANSCRIPTIONAL ACTIVATOR-RELATED"/>
    <property type="match status" value="1"/>
</dbReference>